<gene>
    <name evidence="1" type="ORF">DEJ51_21175</name>
</gene>
<dbReference type="OrthoDB" id="4281577at2"/>
<evidence type="ECO:0000313" key="2">
    <source>
        <dbReference type="Proteomes" id="UP000324101"/>
    </source>
</evidence>
<protein>
    <submittedName>
        <fullName evidence="1">Uncharacterized protein</fullName>
    </submittedName>
</protein>
<dbReference type="RefSeq" id="WP_150258975.1">
    <property type="nucleotide sequence ID" value="NZ_CP029189.1"/>
</dbReference>
<accession>A0A5P2DQE1</accession>
<dbReference type="EMBL" id="CP029189">
    <property type="protein sequence ID" value="QES56378.1"/>
    <property type="molecule type" value="Genomic_DNA"/>
</dbReference>
<proteinExistence type="predicted"/>
<sequence>MRVPTAIAVTSADLVLPAPDRHTPGAALLHPPEQLDLDSALAETGALLERHGHLVALVPPWLPRTTVQRLHTVRAILETDRIALLGIDLPPLGTALLARQLRQLSVCDFSPGVIASAARLLSHYIYAGALLGSVAKLDRVRVPVGLGAHARSWSPSAQFAVMAHPKPHLAKLGGGGSQGAHGPRGAVLPAGPEFATHLTFARGQLTSDWVAAELAPAWQVQGVLENPLPASSPGWWGTPKLVEFAAGIPDLSVLYQLVASVRREECRWCGLELIGDRCGFCAAPLTAPPPPASGSASASTARSRP</sequence>
<dbReference type="Proteomes" id="UP000324101">
    <property type="component" value="Chromosome"/>
</dbReference>
<name>A0A5P2DQE1_STRVZ</name>
<reference evidence="1 2" key="1">
    <citation type="submission" date="2018-05" db="EMBL/GenBank/DDBJ databases">
        <title>Streptomyces venezuelae.</title>
        <authorList>
            <person name="Kim W."/>
            <person name="Lee N."/>
            <person name="Cho B.-K."/>
        </authorList>
    </citation>
    <scope>NUCLEOTIDE SEQUENCE [LARGE SCALE GENOMIC DNA]</scope>
    <source>
        <strain evidence="1 2">ATCC 21018</strain>
    </source>
</reference>
<evidence type="ECO:0000313" key="1">
    <source>
        <dbReference type="EMBL" id="QES56378.1"/>
    </source>
</evidence>
<organism evidence="1 2">
    <name type="scientific">Streptomyces venezuelae</name>
    <dbReference type="NCBI Taxonomy" id="54571"/>
    <lineage>
        <taxon>Bacteria</taxon>
        <taxon>Bacillati</taxon>
        <taxon>Actinomycetota</taxon>
        <taxon>Actinomycetes</taxon>
        <taxon>Kitasatosporales</taxon>
        <taxon>Streptomycetaceae</taxon>
        <taxon>Streptomyces</taxon>
    </lineage>
</organism>
<dbReference type="AlphaFoldDB" id="A0A5P2DQE1"/>